<evidence type="ECO:0000313" key="3">
    <source>
        <dbReference type="EMBL" id="OHT08247.1"/>
    </source>
</evidence>
<feature type="region of interest" description="Disordered" evidence="1">
    <location>
        <begin position="225"/>
        <end position="301"/>
    </location>
</feature>
<gene>
    <name evidence="3" type="ORF">TRFO_23240</name>
</gene>
<feature type="compositionally biased region" description="Basic and acidic residues" evidence="1">
    <location>
        <begin position="477"/>
        <end position="486"/>
    </location>
</feature>
<evidence type="ECO:0000256" key="1">
    <source>
        <dbReference type="SAM" id="MobiDB-lite"/>
    </source>
</evidence>
<dbReference type="SMART" id="SM00220">
    <property type="entry name" value="S_TKc"/>
    <property type="match status" value="1"/>
</dbReference>
<feature type="region of interest" description="Disordered" evidence="1">
    <location>
        <begin position="187"/>
        <end position="207"/>
    </location>
</feature>
<feature type="domain" description="Protein kinase" evidence="2">
    <location>
        <begin position="1"/>
        <end position="425"/>
    </location>
</feature>
<feature type="compositionally biased region" description="Polar residues" evidence="1">
    <location>
        <begin position="287"/>
        <end position="301"/>
    </location>
</feature>
<feature type="compositionally biased region" description="Low complexity" evidence="1">
    <location>
        <begin position="268"/>
        <end position="277"/>
    </location>
</feature>
<dbReference type="InterPro" id="IPR000719">
    <property type="entry name" value="Prot_kinase_dom"/>
</dbReference>
<dbReference type="AlphaFoldDB" id="A0A1J4K9Z0"/>
<dbReference type="VEuPathDB" id="TrichDB:TRFO_23240"/>
<comment type="caution">
    <text evidence="3">The sequence shown here is derived from an EMBL/GenBank/DDBJ whole genome shotgun (WGS) entry which is preliminary data.</text>
</comment>
<sequence length="486" mass="54759">MELPLNLTYLRDFSSTPHMKSVIVMRQDGMKMLVKIISRNIFSESYRYNDFIAYQRKLIDLHSPFVLECQVEENFNPKYVYLIRPFINGRALSSFRPSELLNLGKNTLFAYWKMAVRTIAHLHQNEIFPSFLKLSNIFITEHTFNTAAFESAKTSPTSSLKSLPALKPQSLNIKSFSPKLNYPGNKLTKRISNSNLSSTSSSSSNDSSNNINIFYHTSHSNIMINSMPNGNRITPNLQNQTPPQSPLQNMRQSSLQNPTLSSNHGSIPNPSQNQSSPVLNNCFDGRNVSSSSDSIQSKPTPTNYNNGYGFVITDLIVPPPNIHLSLTGRDITSIGLLAPEFFNQKPLSKASDVWSLGILLFYMMTNFLPWDTKNKFSMVKDILSCLFDSSKAIPKEISKIIDVTVVVDAAKRIEAKGLLMMKPRKVRASSPSPQYMTANAKTLAVRDLAKVGKNLMHQTEVRRNHRHSNFGTAPFKETFKKSDEEM</sequence>
<feature type="compositionally biased region" description="Polar residues" evidence="1">
    <location>
        <begin position="225"/>
        <end position="266"/>
    </location>
</feature>
<dbReference type="GeneID" id="94837743"/>
<dbReference type="GO" id="GO:0004672">
    <property type="term" value="F:protein kinase activity"/>
    <property type="evidence" value="ECO:0007669"/>
    <property type="project" value="InterPro"/>
</dbReference>
<feature type="region of interest" description="Disordered" evidence="1">
    <location>
        <begin position="462"/>
        <end position="486"/>
    </location>
</feature>
<dbReference type="PANTHER" id="PTHR24362:SF309">
    <property type="entry name" value="PROTEIN KINASE DOMAIN-CONTAINING PROTEIN"/>
    <property type="match status" value="1"/>
</dbReference>
<dbReference type="GO" id="GO:0005524">
    <property type="term" value="F:ATP binding"/>
    <property type="evidence" value="ECO:0007669"/>
    <property type="project" value="InterPro"/>
</dbReference>
<feature type="compositionally biased region" description="Low complexity" evidence="1">
    <location>
        <begin position="191"/>
        <end position="207"/>
    </location>
</feature>
<dbReference type="Gene3D" id="1.10.510.10">
    <property type="entry name" value="Transferase(Phosphotransferase) domain 1"/>
    <property type="match status" value="1"/>
</dbReference>
<dbReference type="Pfam" id="PF00069">
    <property type="entry name" value="Pkinase"/>
    <property type="match status" value="1"/>
</dbReference>
<accession>A0A1J4K9Z0</accession>
<reference evidence="3" key="1">
    <citation type="submission" date="2016-10" db="EMBL/GenBank/DDBJ databases">
        <authorList>
            <person name="Benchimol M."/>
            <person name="Almeida L.G."/>
            <person name="Vasconcelos A.T."/>
            <person name="Perreira-Neves A."/>
            <person name="Rosa I.A."/>
            <person name="Tasca T."/>
            <person name="Bogo M.R."/>
            <person name="de Souza W."/>
        </authorList>
    </citation>
    <scope>NUCLEOTIDE SEQUENCE [LARGE SCALE GENOMIC DNA]</scope>
    <source>
        <strain evidence="3">K</strain>
    </source>
</reference>
<proteinExistence type="predicted"/>
<dbReference type="SUPFAM" id="SSF56112">
    <property type="entry name" value="Protein kinase-like (PK-like)"/>
    <property type="match status" value="1"/>
</dbReference>
<evidence type="ECO:0000313" key="4">
    <source>
        <dbReference type="Proteomes" id="UP000179807"/>
    </source>
</evidence>
<dbReference type="RefSeq" id="XP_068361383.1">
    <property type="nucleotide sequence ID" value="XM_068503039.1"/>
</dbReference>
<dbReference type="InterPro" id="IPR011009">
    <property type="entry name" value="Kinase-like_dom_sf"/>
</dbReference>
<protein>
    <recommendedName>
        <fullName evidence="2">Protein kinase domain-containing protein</fullName>
    </recommendedName>
</protein>
<dbReference type="PANTHER" id="PTHR24362">
    <property type="entry name" value="SERINE/THREONINE-PROTEIN KINASE NEK"/>
    <property type="match status" value="1"/>
</dbReference>
<keyword evidence="4" id="KW-1185">Reference proteome</keyword>
<organism evidence="3 4">
    <name type="scientific">Tritrichomonas foetus</name>
    <dbReference type="NCBI Taxonomy" id="1144522"/>
    <lineage>
        <taxon>Eukaryota</taxon>
        <taxon>Metamonada</taxon>
        <taxon>Parabasalia</taxon>
        <taxon>Tritrichomonadida</taxon>
        <taxon>Tritrichomonadidae</taxon>
        <taxon>Tritrichomonas</taxon>
    </lineage>
</organism>
<name>A0A1J4K9Z0_9EUKA</name>
<dbReference type="EMBL" id="MLAK01000672">
    <property type="protein sequence ID" value="OHT08247.1"/>
    <property type="molecule type" value="Genomic_DNA"/>
</dbReference>
<dbReference type="Proteomes" id="UP000179807">
    <property type="component" value="Unassembled WGS sequence"/>
</dbReference>
<evidence type="ECO:0000259" key="2">
    <source>
        <dbReference type="PROSITE" id="PS50011"/>
    </source>
</evidence>
<dbReference type="PROSITE" id="PS50011">
    <property type="entry name" value="PROTEIN_KINASE_DOM"/>
    <property type="match status" value="1"/>
</dbReference>